<evidence type="ECO:0000313" key="2">
    <source>
        <dbReference type="Proteomes" id="UP000316609"/>
    </source>
</evidence>
<dbReference type="EMBL" id="VBOY01000024">
    <property type="protein sequence ID" value="TMQ67908.1"/>
    <property type="molecule type" value="Genomic_DNA"/>
</dbReference>
<gene>
    <name evidence="1" type="ORF">E6K78_03165</name>
</gene>
<proteinExistence type="predicted"/>
<accession>A0A538TWD7</accession>
<organism evidence="1 2">
    <name type="scientific">Eiseniibacteriota bacterium</name>
    <dbReference type="NCBI Taxonomy" id="2212470"/>
    <lineage>
        <taxon>Bacteria</taxon>
        <taxon>Candidatus Eiseniibacteriota</taxon>
    </lineage>
</organism>
<protein>
    <submittedName>
        <fullName evidence="1">Uncharacterized protein</fullName>
    </submittedName>
</protein>
<comment type="caution">
    <text evidence="1">The sequence shown here is derived from an EMBL/GenBank/DDBJ whole genome shotgun (WGS) entry which is preliminary data.</text>
</comment>
<evidence type="ECO:0000313" key="1">
    <source>
        <dbReference type="EMBL" id="TMQ67908.1"/>
    </source>
</evidence>
<reference evidence="1 2" key="1">
    <citation type="journal article" date="2019" name="Nat. Microbiol.">
        <title>Mediterranean grassland soil C-N compound turnover is dependent on rainfall and depth, and is mediated by genomically divergent microorganisms.</title>
        <authorList>
            <person name="Diamond S."/>
            <person name="Andeer P.F."/>
            <person name="Li Z."/>
            <person name="Crits-Christoph A."/>
            <person name="Burstein D."/>
            <person name="Anantharaman K."/>
            <person name="Lane K.R."/>
            <person name="Thomas B.C."/>
            <person name="Pan C."/>
            <person name="Northen T.R."/>
            <person name="Banfield J.F."/>
        </authorList>
    </citation>
    <scope>NUCLEOTIDE SEQUENCE [LARGE SCALE GENOMIC DNA]</scope>
    <source>
        <strain evidence="1">WS_8</strain>
    </source>
</reference>
<name>A0A538TWD7_UNCEI</name>
<dbReference type="Proteomes" id="UP000316609">
    <property type="component" value="Unassembled WGS sequence"/>
</dbReference>
<feature type="non-terminal residue" evidence="1">
    <location>
        <position position="292"/>
    </location>
</feature>
<dbReference type="AlphaFoldDB" id="A0A538TWD7"/>
<sequence>MPGPPLHIVTRSGALGDTTGATVPATFPARFHMEEDHEYQPDATPIQRFNTDGSYRRSTLFWEKNFWTTLNRGQGFRTPAEPPGIDPTQPVRIRVRLWGLPPNPALPTDPTVKSLGIFDHYVDVALGPVLFPRRGWNGNGADFVSGLHSAQTFDSTVAGLPATGNQLRVDVVDFVDPDAARAPLRVDRVGVAWCDLFYARRFEPILDQLDFESPPTSGDDLYRIGPFDIGPDLPRVFDVTEPLRPLEVVGLDFRELSPGAWQLRFRPVEPGHRRYRVIADGPSVSGIVRPAN</sequence>